<reference evidence="5 6" key="1">
    <citation type="submission" date="2014-03" db="EMBL/GenBank/DDBJ databases">
        <title>Draft genome of the hookworm Oesophagostomum dentatum.</title>
        <authorList>
            <person name="Mitreva M."/>
        </authorList>
    </citation>
    <scope>NUCLEOTIDE SEQUENCE [LARGE SCALE GENOMIC DNA]</scope>
    <source>
        <strain evidence="5 6">OD-Hann</strain>
    </source>
</reference>
<feature type="transmembrane region" description="Helical" evidence="4">
    <location>
        <begin position="20"/>
        <end position="44"/>
    </location>
</feature>
<organism evidence="5 6">
    <name type="scientific">Oesophagostomum dentatum</name>
    <name type="common">Nodular worm</name>
    <dbReference type="NCBI Taxonomy" id="61180"/>
    <lineage>
        <taxon>Eukaryota</taxon>
        <taxon>Metazoa</taxon>
        <taxon>Ecdysozoa</taxon>
        <taxon>Nematoda</taxon>
        <taxon>Chromadorea</taxon>
        <taxon>Rhabditida</taxon>
        <taxon>Rhabditina</taxon>
        <taxon>Rhabditomorpha</taxon>
        <taxon>Strongyloidea</taxon>
        <taxon>Strongylidae</taxon>
        <taxon>Oesophagostomum</taxon>
    </lineage>
</organism>
<evidence type="ECO:0000313" key="6">
    <source>
        <dbReference type="Proteomes" id="UP000053660"/>
    </source>
</evidence>
<keyword evidence="4" id="KW-0187">Copper transport</keyword>
<dbReference type="Proteomes" id="UP000053660">
    <property type="component" value="Unassembled WGS sequence"/>
</dbReference>
<keyword evidence="4" id="KW-0186">Copper</keyword>
<keyword evidence="1 4" id="KW-0812">Transmembrane</keyword>
<evidence type="ECO:0000313" key="5">
    <source>
        <dbReference type="EMBL" id="KHJ89758.1"/>
    </source>
</evidence>
<evidence type="ECO:0000256" key="3">
    <source>
        <dbReference type="ARBA" id="ARBA00023136"/>
    </source>
</evidence>
<dbReference type="GO" id="GO:0016020">
    <property type="term" value="C:membrane"/>
    <property type="evidence" value="ECO:0007669"/>
    <property type="project" value="UniProtKB-SubCell"/>
</dbReference>
<evidence type="ECO:0000256" key="1">
    <source>
        <dbReference type="ARBA" id="ARBA00022692"/>
    </source>
</evidence>
<dbReference type="PANTHER" id="PTHR12483:SF30">
    <property type="entry name" value="COPPER TRANSPORT PROTEIN"/>
    <property type="match status" value="1"/>
</dbReference>
<dbReference type="PANTHER" id="PTHR12483">
    <property type="entry name" value="SOLUTE CARRIER FAMILY 31 COPPER TRANSPORTERS"/>
    <property type="match status" value="1"/>
</dbReference>
<keyword evidence="6" id="KW-1185">Reference proteome</keyword>
<dbReference type="GO" id="GO:0005375">
    <property type="term" value="F:copper ion transmembrane transporter activity"/>
    <property type="evidence" value="ECO:0007669"/>
    <property type="project" value="UniProtKB-UniRule"/>
</dbReference>
<dbReference type="Pfam" id="PF04145">
    <property type="entry name" value="Ctr"/>
    <property type="match status" value="2"/>
</dbReference>
<keyword evidence="3 4" id="KW-0472">Membrane</keyword>
<proteinExistence type="inferred from homology"/>
<comment type="subcellular location">
    <subcellularLocation>
        <location evidence="4">Membrane</location>
        <topology evidence="4">Multi-pass membrane protein</topology>
    </subcellularLocation>
</comment>
<keyword evidence="4" id="KW-0813">Transport</keyword>
<comment type="similarity">
    <text evidence="4">Belongs to the copper transporter (Ctr) (TC 1.A.56) family. SLC31A subfamily.</text>
</comment>
<protein>
    <recommendedName>
        <fullName evidence="4">Copper transport protein</fullName>
    </recommendedName>
</protein>
<dbReference type="InterPro" id="IPR007274">
    <property type="entry name" value="Cop_transporter"/>
</dbReference>
<feature type="transmembrane region" description="Helical" evidence="4">
    <location>
        <begin position="65"/>
        <end position="87"/>
    </location>
</feature>
<gene>
    <name evidence="5" type="ORF">OESDEN_10410</name>
</gene>
<feature type="transmembrane region" description="Helical" evidence="4">
    <location>
        <begin position="93"/>
        <end position="112"/>
    </location>
</feature>
<evidence type="ECO:0000256" key="4">
    <source>
        <dbReference type="RuleBase" id="RU367022"/>
    </source>
</evidence>
<keyword evidence="2 4" id="KW-1133">Transmembrane helix</keyword>
<dbReference type="AlphaFoldDB" id="A0A0B1SWU2"/>
<accession>A0A0B1SWU2</accession>
<keyword evidence="4" id="KW-0406">Ion transport</keyword>
<dbReference type="OrthoDB" id="161814at2759"/>
<sequence length="129" mass="15006">MFHMGHAETILFSFWKPATISGLLLSCGAVLVMCFVVELIRFLRTYNDTQRIPVHEKKLRYAPRFSAYLVVDALLHLIQLMFSYFLMMTFMTFNIWLCMAVVMGEVLFRALFNALFPRYEPSNSVCQAC</sequence>
<evidence type="ECO:0000256" key="2">
    <source>
        <dbReference type="ARBA" id="ARBA00022989"/>
    </source>
</evidence>
<name>A0A0B1SWU2_OESDE</name>
<dbReference type="EMBL" id="KN553804">
    <property type="protein sequence ID" value="KHJ89758.1"/>
    <property type="molecule type" value="Genomic_DNA"/>
</dbReference>